<keyword evidence="2" id="KW-1185">Reference proteome</keyword>
<dbReference type="EMBL" id="ML732183">
    <property type="protein sequence ID" value="KAB8076243.1"/>
    <property type="molecule type" value="Genomic_DNA"/>
</dbReference>
<reference evidence="1 2" key="1">
    <citation type="submission" date="2019-04" db="EMBL/GenBank/DDBJ databases">
        <title>Friends and foes A comparative genomics study of 23 Aspergillus species from section Flavi.</title>
        <authorList>
            <consortium name="DOE Joint Genome Institute"/>
            <person name="Kjaerbolling I."/>
            <person name="Vesth T."/>
            <person name="Frisvad J.C."/>
            <person name="Nybo J.L."/>
            <person name="Theobald S."/>
            <person name="Kildgaard S."/>
            <person name="Isbrandt T."/>
            <person name="Kuo A."/>
            <person name="Sato A."/>
            <person name="Lyhne E.K."/>
            <person name="Kogle M.E."/>
            <person name="Wiebenga A."/>
            <person name="Kun R.S."/>
            <person name="Lubbers R.J."/>
            <person name="Makela M.R."/>
            <person name="Barry K."/>
            <person name="Chovatia M."/>
            <person name="Clum A."/>
            <person name="Daum C."/>
            <person name="Haridas S."/>
            <person name="He G."/>
            <person name="LaButti K."/>
            <person name="Lipzen A."/>
            <person name="Mondo S."/>
            <person name="Riley R."/>
            <person name="Salamov A."/>
            <person name="Simmons B.A."/>
            <person name="Magnuson J.K."/>
            <person name="Henrissat B."/>
            <person name="Mortensen U.H."/>
            <person name="Larsen T.O."/>
            <person name="Devries R.P."/>
            <person name="Grigoriev I.V."/>
            <person name="Machida M."/>
            <person name="Baker S.E."/>
            <person name="Andersen M.R."/>
        </authorList>
    </citation>
    <scope>NUCLEOTIDE SEQUENCE [LARGE SCALE GENOMIC DNA]</scope>
    <source>
        <strain evidence="1 2">CBS 151.66</strain>
    </source>
</reference>
<dbReference type="AlphaFoldDB" id="A0A5N5X675"/>
<evidence type="ECO:0000313" key="2">
    <source>
        <dbReference type="Proteomes" id="UP000326565"/>
    </source>
</evidence>
<dbReference type="OrthoDB" id="2522477at2759"/>
<accession>A0A5N5X675</accession>
<proteinExistence type="predicted"/>
<evidence type="ECO:0000313" key="1">
    <source>
        <dbReference type="EMBL" id="KAB8076243.1"/>
    </source>
</evidence>
<protein>
    <submittedName>
        <fullName evidence="1">Uncharacterized protein</fullName>
    </submittedName>
</protein>
<organism evidence="1 2">
    <name type="scientific">Aspergillus leporis</name>
    <dbReference type="NCBI Taxonomy" id="41062"/>
    <lineage>
        <taxon>Eukaryota</taxon>
        <taxon>Fungi</taxon>
        <taxon>Dikarya</taxon>
        <taxon>Ascomycota</taxon>
        <taxon>Pezizomycotina</taxon>
        <taxon>Eurotiomycetes</taxon>
        <taxon>Eurotiomycetidae</taxon>
        <taxon>Eurotiales</taxon>
        <taxon>Aspergillaceae</taxon>
        <taxon>Aspergillus</taxon>
        <taxon>Aspergillus subgen. Circumdati</taxon>
    </lineage>
</organism>
<name>A0A5N5X675_9EURO</name>
<dbReference type="Proteomes" id="UP000326565">
    <property type="component" value="Unassembled WGS sequence"/>
</dbReference>
<gene>
    <name evidence="1" type="ORF">BDV29DRAFT_154871</name>
</gene>
<sequence>MNGHHYEKTFSHRTSSPLAPLIGRLPNLRTLAIKGVVKQGILRQNAEAIKFQGLFLGAVAPHSGGSGPLQSLETCELNLYGYQRWRQTKWTSPERHRYIDALKLHTSTLTTLGLDLWRDRETDDDGWNQHLDFREFACVEKLTIEERMLWGGYENEIAEPENLLPYNLKMLTLDDWPSAHQELDGLNILYEWITLGQLPNLE</sequence>